<feature type="domain" description="PH" evidence="2">
    <location>
        <begin position="13"/>
        <end position="136"/>
    </location>
</feature>
<feature type="transmembrane region" description="Helical" evidence="1">
    <location>
        <begin position="39"/>
        <end position="61"/>
    </location>
</feature>
<protein>
    <recommendedName>
        <fullName evidence="2">PH domain-containing protein</fullName>
    </recommendedName>
</protein>
<accession>A0A5B8V1A7</accession>
<feature type="transmembrane region" description="Helical" evidence="1">
    <location>
        <begin position="12"/>
        <end position="33"/>
    </location>
</feature>
<dbReference type="EMBL" id="CP042436">
    <property type="protein sequence ID" value="QEC65297.1"/>
    <property type="molecule type" value="Genomic_DNA"/>
</dbReference>
<gene>
    <name evidence="3" type="ORF">FRZ54_22900</name>
</gene>
<dbReference type="RefSeq" id="WP_147034128.1">
    <property type="nucleotide sequence ID" value="NZ_CP042436.1"/>
</dbReference>
<dbReference type="KEGG" id="mgin:FRZ54_22900"/>
<keyword evidence="1" id="KW-0472">Membrane</keyword>
<reference evidence="3 4" key="1">
    <citation type="journal article" date="2017" name="Curr. Microbiol.">
        <title>Mucilaginibacter ginsenosidivorans sp. nov., Isolated from Soil of Ginseng Field.</title>
        <authorList>
            <person name="Kim M.M."/>
            <person name="Siddiqi M.Z."/>
            <person name="Im W.T."/>
        </authorList>
    </citation>
    <scope>NUCLEOTIDE SEQUENCE [LARGE SCALE GENOMIC DNA]</scope>
    <source>
        <strain evidence="3 4">Gsoil 3017</strain>
    </source>
</reference>
<evidence type="ECO:0000259" key="2">
    <source>
        <dbReference type="Pfam" id="PF26566"/>
    </source>
</evidence>
<keyword evidence="1" id="KW-1133">Transmembrane helix</keyword>
<dbReference type="InterPro" id="IPR058916">
    <property type="entry name" value="PH_40"/>
</dbReference>
<dbReference type="Pfam" id="PF26566">
    <property type="entry name" value="PH_40"/>
    <property type="match status" value="1"/>
</dbReference>
<evidence type="ECO:0000313" key="4">
    <source>
        <dbReference type="Proteomes" id="UP000321479"/>
    </source>
</evidence>
<evidence type="ECO:0000256" key="1">
    <source>
        <dbReference type="SAM" id="Phobius"/>
    </source>
</evidence>
<evidence type="ECO:0000313" key="3">
    <source>
        <dbReference type="EMBL" id="QEC65297.1"/>
    </source>
</evidence>
<organism evidence="3 4">
    <name type="scientific">Mucilaginibacter ginsenosidivorans</name>
    <dbReference type="NCBI Taxonomy" id="398053"/>
    <lineage>
        <taxon>Bacteria</taxon>
        <taxon>Pseudomonadati</taxon>
        <taxon>Bacteroidota</taxon>
        <taxon>Sphingobacteriia</taxon>
        <taxon>Sphingobacteriales</taxon>
        <taxon>Sphingobacteriaceae</taxon>
        <taxon>Mucilaginibacter</taxon>
    </lineage>
</organism>
<sequence>MKKTKEFVFKKKSIVIEIFALIIFLIGIIFSLIKTHHNPTFFLFASAILAALAYLQFYELYMIRQFNFLDKGKKMIINSDNSKLTITKNGKEISIDRDDVNKVEIFEQKSLGKFGTYNYIIIYTSDFRKLLVTKFTIPLLAYDTALQSFLRKKPRICYRKFFNYIDKRQFDI</sequence>
<keyword evidence="1" id="KW-0812">Transmembrane</keyword>
<name>A0A5B8V1A7_9SPHI</name>
<dbReference type="AlphaFoldDB" id="A0A5B8V1A7"/>
<keyword evidence="4" id="KW-1185">Reference proteome</keyword>
<dbReference type="OrthoDB" id="9867715at2"/>
<dbReference type="Proteomes" id="UP000321479">
    <property type="component" value="Chromosome"/>
</dbReference>
<proteinExistence type="predicted"/>